<gene>
    <name evidence="1" type="ORF">RUM43_012229</name>
</gene>
<dbReference type="Proteomes" id="UP001372834">
    <property type="component" value="Unassembled WGS sequence"/>
</dbReference>
<evidence type="ECO:0000313" key="2">
    <source>
        <dbReference type="Proteomes" id="UP001372834"/>
    </source>
</evidence>
<organism evidence="1 2">
    <name type="scientific">Polyplax serrata</name>
    <name type="common">Common mouse louse</name>
    <dbReference type="NCBI Taxonomy" id="468196"/>
    <lineage>
        <taxon>Eukaryota</taxon>
        <taxon>Metazoa</taxon>
        <taxon>Ecdysozoa</taxon>
        <taxon>Arthropoda</taxon>
        <taxon>Hexapoda</taxon>
        <taxon>Insecta</taxon>
        <taxon>Pterygota</taxon>
        <taxon>Neoptera</taxon>
        <taxon>Paraneoptera</taxon>
        <taxon>Psocodea</taxon>
        <taxon>Troctomorpha</taxon>
        <taxon>Phthiraptera</taxon>
        <taxon>Anoplura</taxon>
        <taxon>Polyplacidae</taxon>
        <taxon>Polyplax</taxon>
    </lineage>
</organism>
<sequence>MAKFQTKESTVSLTRVLAIRQRQELKRSEDKEVKVAGVIQRTEELLSEDSPDRTRRFKVGNISLKNSE</sequence>
<name>A0AAN8PD54_POLSC</name>
<comment type="caution">
    <text evidence="1">The sequence shown here is derived from an EMBL/GenBank/DDBJ whole genome shotgun (WGS) entry which is preliminary data.</text>
</comment>
<evidence type="ECO:0000313" key="1">
    <source>
        <dbReference type="EMBL" id="KAK6619472.1"/>
    </source>
</evidence>
<dbReference type="AlphaFoldDB" id="A0AAN8PD54"/>
<proteinExistence type="predicted"/>
<dbReference type="EMBL" id="JAWJWE010000040">
    <property type="protein sequence ID" value="KAK6619472.1"/>
    <property type="molecule type" value="Genomic_DNA"/>
</dbReference>
<accession>A0AAN8PD54</accession>
<reference evidence="1 2" key="1">
    <citation type="submission" date="2023-10" db="EMBL/GenBank/DDBJ databases">
        <title>Genomes of two closely related lineages of the louse Polyplax serrata with different host specificities.</title>
        <authorList>
            <person name="Martinu J."/>
            <person name="Tarabai H."/>
            <person name="Stefka J."/>
            <person name="Hypsa V."/>
        </authorList>
    </citation>
    <scope>NUCLEOTIDE SEQUENCE [LARGE SCALE GENOMIC DNA]</scope>
    <source>
        <strain evidence="1">HR10_N</strain>
    </source>
</reference>
<protein>
    <submittedName>
        <fullName evidence="1">Uncharacterized protein</fullName>
    </submittedName>
</protein>